<name>A0AAV7HYP0_COTGL</name>
<keyword evidence="2" id="KW-1185">Reference proteome</keyword>
<comment type="caution">
    <text evidence="1">The sequence shown here is derived from an EMBL/GenBank/DDBJ whole genome shotgun (WGS) entry which is preliminary data.</text>
</comment>
<evidence type="ECO:0000313" key="1">
    <source>
        <dbReference type="EMBL" id="KAH0540042.1"/>
    </source>
</evidence>
<accession>A0AAV7HYP0</accession>
<dbReference type="Proteomes" id="UP000826195">
    <property type="component" value="Unassembled WGS sequence"/>
</dbReference>
<protein>
    <submittedName>
        <fullName evidence="1">Uncharacterized protein</fullName>
    </submittedName>
</protein>
<dbReference type="AlphaFoldDB" id="A0AAV7HYP0"/>
<sequence>MHGKAGHDSEAIDNLISVNSCSNSYETTDEDNDSEGKDTDTSVVATLEVNGFISTYYLVLEFLLLALIGDSSDVVDRIILWIAVDEATIRSMIVLFDVLSQLNRSTWFSKNNYNFLRSHKPKLSGIHPMIRGKPRKTTDRELLLISNYFF</sequence>
<evidence type="ECO:0000313" key="2">
    <source>
        <dbReference type="Proteomes" id="UP000826195"/>
    </source>
</evidence>
<reference evidence="1 2" key="1">
    <citation type="journal article" date="2021" name="J. Hered.">
        <title>A chromosome-level genome assembly of the parasitoid wasp, Cotesia glomerata (Hymenoptera: Braconidae).</title>
        <authorList>
            <person name="Pinto B.J."/>
            <person name="Weis J.J."/>
            <person name="Gamble T."/>
            <person name="Ode P.J."/>
            <person name="Paul R."/>
            <person name="Zaspel J.M."/>
        </authorList>
    </citation>
    <scope>NUCLEOTIDE SEQUENCE [LARGE SCALE GENOMIC DNA]</scope>
    <source>
        <strain evidence="1">CgM1</strain>
    </source>
</reference>
<organism evidence="1 2">
    <name type="scientific">Cotesia glomerata</name>
    <name type="common">Lepidopteran parasitic wasp</name>
    <name type="synonym">Apanteles glomeratus</name>
    <dbReference type="NCBI Taxonomy" id="32391"/>
    <lineage>
        <taxon>Eukaryota</taxon>
        <taxon>Metazoa</taxon>
        <taxon>Ecdysozoa</taxon>
        <taxon>Arthropoda</taxon>
        <taxon>Hexapoda</taxon>
        <taxon>Insecta</taxon>
        <taxon>Pterygota</taxon>
        <taxon>Neoptera</taxon>
        <taxon>Endopterygota</taxon>
        <taxon>Hymenoptera</taxon>
        <taxon>Apocrita</taxon>
        <taxon>Ichneumonoidea</taxon>
        <taxon>Braconidae</taxon>
        <taxon>Microgastrinae</taxon>
        <taxon>Cotesia</taxon>
    </lineage>
</organism>
<dbReference type="EMBL" id="JAHXZJ010002609">
    <property type="protein sequence ID" value="KAH0540042.1"/>
    <property type="molecule type" value="Genomic_DNA"/>
</dbReference>
<gene>
    <name evidence="1" type="ORF">KQX54_011635</name>
</gene>
<proteinExistence type="predicted"/>